<dbReference type="InterPro" id="IPR018253">
    <property type="entry name" value="DnaJ_domain_CS"/>
</dbReference>
<dbReference type="PANTHER" id="PTHR45432">
    <property type="entry name" value="CHAPERONE PROTEIN DNAJ 11, CHLOROPLASTIC-LIKE"/>
    <property type="match status" value="1"/>
</dbReference>
<dbReference type="PRINTS" id="PR00625">
    <property type="entry name" value="JDOMAIN"/>
</dbReference>
<accession>A0ABM0XJY5</accession>
<dbReference type="PANTHER" id="PTHR45432:SF2">
    <property type="entry name" value="CHAPERONE PROTEIN DNAJ 11, CHLOROPLASTIC"/>
    <property type="match status" value="1"/>
</dbReference>
<reference evidence="2" key="1">
    <citation type="journal article" date="2014" name="Nat. Commun.">
        <title>The emerging biofuel crop Camelina sativa retains a highly undifferentiated hexaploid genome structure.</title>
        <authorList>
            <person name="Kagale S."/>
            <person name="Koh C."/>
            <person name="Nixon J."/>
            <person name="Bollina V."/>
            <person name="Clarke W.E."/>
            <person name="Tuteja R."/>
            <person name="Spillane C."/>
            <person name="Robinson S.J."/>
            <person name="Links M.G."/>
            <person name="Clarke C."/>
            <person name="Higgins E.E."/>
            <person name="Huebert T."/>
            <person name="Sharpe A.G."/>
            <person name="Parkin I.A."/>
        </authorList>
    </citation>
    <scope>NUCLEOTIDE SEQUENCE [LARGE SCALE GENOMIC DNA]</scope>
    <source>
        <strain evidence="2">cv. DH55</strain>
    </source>
</reference>
<reference evidence="3" key="2">
    <citation type="submission" date="2025-08" db="UniProtKB">
        <authorList>
            <consortium name="RefSeq"/>
        </authorList>
    </citation>
    <scope>IDENTIFICATION</scope>
    <source>
        <tissue evidence="3">Leaf</tissue>
    </source>
</reference>
<dbReference type="InterPro" id="IPR036869">
    <property type="entry name" value="J_dom_sf"/>
</dbReference>
<feature type="domain" description="J" evidence="1">
    <location>
        <begin position="71"/>
        <end position="133"/>
    </location>
</feature>
<dbReference type="PROSITE" id="PS50076">
    <property type="entry name" value="DNAJ_2"/>
    <property type="match status" value="1"/>
</dbReference>
<evidence type="ECO:0000313" key="2">
    <source>
        <dbReference type="Proteomes" id="UP000694864"/>
    </source>
</evidence>
<keyword evidence="2" id="KW-1185">Reference proteome</keyword>
<dbReference type="RefSeq" id="XP_010487083.1">
    <property type="nucleotide sequence ID" value="XM_010488781.2"/>
</dbReference>
<dbReference type="GeneID" id="104765108"/>
<evidence type="ECO:0000313" key="3">
    <source>
        <dbReference type="RefSeq" id="XP_010487083.1"/>
    </source>
</evidence>
<dbReference type="Proteomes" id="UP000694864">
    <property type="component" value="Chromosome 19"/>
</dbReference>
<dbReference type="SMART" id="SM00271">
    <property type="entry name" value="DnaJ"/>
    <property type="match status" value="1"/>
</dbReference>
<dbReference type="Pfam" id="PF00226">
    <property type="entry name" value="DnaJ"/>
    <property type="match status" value="1"/>
</dbReference>
<organism evidence="2 3">
    <name type="scientific">Camelina sativa</name>
    <name type="common">False flax</name>
    <name type="synonym">Myagrum sativum</name>
    <dbReference type="NCBI Taxonomy" id="90675"/>
    <lineage>
        <taxon>Eukaryota</taxon>
        <taxon>Viridiplantae</taxon>
        <taxon>Streptophyta</taxon>
        <taxon>Embryophyta</taxon>
        <taxon>Tracheophyta</taxon>
        <taxon>Spermatophyta</taxon>
        <taxon>Magnoliopsida</taxon>
        <taxon>eudicotyledons</taxon>
        <taxon>Gunneridae</taxon>
        <taxon>Pentapetalae</taxon>
        <taxon>rosids</taxon>
        <taxon>malvids</taxon>
        <taxon>Brassicales</taxon>
        <taxon>Brassicaceae</taxon>
        <taxon>Camelineae</taxon>
        <taxon>Camelina</taxon>
    </lineage>
</organism>
<dbReference type="PROSITE" id="PS00636">
    <property type="entry name" value="DNAJ_1"/>
    <property type="match status" value="1"/>
</dbReference>
<gene>
    <name evidence="3" type="primary">LOC104765108</name>
</gene>
<sequence length="165" mass="18368">MAGTLVYSAGCFSPANSLLPQQQQHKTTRSSFNGTARFPNGARSSFRVSSAQTLNAEPAAMTESVRRRVSSLYELLKVNETASLTEIKTAYRSLAKVYHPDASESDGRDFMEIHKAYATLADPTTRAIYDSTLLRAPRRRVHAGAMGRSGRVYATTRRWETDQCW</sequence>
<proteinExistence type="predicted"/>
<dbReference type="SUPFAM" id="SSF46565">
    <property type="entry name" value="Chaperone J-domain"/>
    <property type="match status" value="1"/>
</dbReference>
<name>A0ABM0XJY5_CAMSA</name>
<evidence type="ECO:0000259" key="1">
    <source>
        <dbReference type="PROSITE" id="PS50076"/>
    </source>
</evidence>
<protein>
    <submittedName>
        <fullName evidence="3">Chaperone protein dnaJ 11, chloroplastic-like</fullName>
    </submittedName>
</protein>
<dbReference type="Gene3D" id="1.10.287.110">
    <property type="entry name" value="DnaJ domain"/>
    <property type="match status" value="1"/>
</dbReference>
<dbReference type="InterPro" id="IPR001623">
    <property type="entry name" value="DnaJ_domain"/>
</dbReference>
<dbReference type="CDD" id="cd06257">
    <property type="entry name" value="DnaJ"/>
    <property type="match status" value="1"/>
</dbReference>